<evidence type="ECO:0000256" key="6">
    <source>
        <dbReference type="ARBA" id="ARBA00023014"/>
    </source>
</evidence>
<dbReference type="EMBL" id="JAGGLG010000019">
    <property type="protein sequence ID" value="MBP2018898.1"/>
    <property type="molecule type" value="Genomic_DNA"/>
</dbReference>
<organism evidence="8 9">
    <name type="scientific">Symbiobacterium terraclitae</name>
    <dbReference type="NCBI Taxonomy" id="557451"/>
    <lineage>
        <taxon>Bacteria</taxon>
        <taxon>Bacillati</taxon>
        <taxon>Bacillota</taxon>
        <taxon>Clostridia</taxon>
        <taxon>Eubacteriales</taxon>
        <taxon>Symbiobacteriaceae</taxon>
        <taxon>Symbiobacterium</taxon>
    </lineage>
</organism>
<gene>
    <name evidence="8" type="ORF">J2Z79_002313</name>
</gene>
<dbReference type="PANTHER" id="PTHR42989:SF1">
    <property type="entry name" value="FORMATE HYDROGENLYASE SUBUNIT 7-RELATED"/>
    <property type="match status" value="1"/>
</dbReference>
<reference evidence="8 9" key="1">
    <citation type="submission" date="2021-03" db="EMBL/GenBank/DDBJ databases">
        <title>Genomic Encyclopedia of Type Strains, Phase IV (KMG-IV): sequencing the most valuable type-strain genomes for metagenomic binning, comparative biology and taxonomic classification.</title>
        <authorList>
            <person name="Goeker M."/>
        </authorList>
    </citation>
    <scope>NUCLEOTIDE SEQUENCE [LARGE SCALE GENOMIC DNA]</scope>
    <source>
        <strain evidence="8 9">DSM 27138</strain>
    </source>
</reference>
<dbReference type="InterPro" id="IPR052375">
    <property type="entry name" value="Complex_I_20kDa-like"/>
</dbReference>
<dbReference type="SUPFAM" id="SSF56770">
    <property type="entry name" value="HydA/Nqo6-like"/>
    <property type="match status" value="1"/>
</dbReference>
<protein>
    <submittedName>
        <fullName evidence="8">Ni,Fe-hydrogenase III small subunit</fullName>
    </submittedName>
</protein>
<evidence type="ECO:0000313" key="8">
    <source>
        <dbReference type="EMBL" id="MBP2018898.1"/>
    </source>
</evidence>
<dbReference type="Proteomes" id="UP001519289">
    <property type="component" value="Unassembled WGS sequence"/>
</dbReference>
<keyword evidence="6" id="KW-0411">Iron-sulfur</keyword>
<comment type="similarity">
    <text evidence="2">Belongs to the complex I 20 kDa subunit family.</text>
</comment>
<dbReference type="Pfam" id="PF01058">
    <property type="entry name" value="Oxidored_q6"/>
    <property type="match status" value="1"/>
</dbReference>
<evidence type="ECO:0000256" key="2">
    <source>
        <dbReference type="ARBA" id="ARBA00009173"/>
    </source>
</evidence>
<dbReference type="RefSeq" id="WP_209467022.1">
    <property type="nucleotide sequence ID" value="NZ_JAGGLG010000019.1"/>
</dbReference>
<keyword evidence="4" id="KW-0479">Metal-binding</keyword>
<evidence type="ECO:0000313" key="9">
    <source>
        <dbReference type="Proteomes" id="UP001519289"/>
    </source>
</evidence>
<comment type="caution">
    <text evidence="8">The sequence shown here is derived from an EMBL/GenBank/DDBJ whole genome shotgun (WGS) entry which is preliminary data.</text>
</comment>
<sequence length="177" mass="19192">MGLRSWFQGLVRRSFARSLWVYHANAGSCNGCDIEEVCAFTPYYDAERFGLKLVGSPRHADVLLVSGPVTRQVRPRLLQLYQDMAKPCVVIGVGSCATGGGLWFDTYGTEGGLNGVIPVDYYIPGCPPRPEAILYGVAVAMGLVDPKVQPYEYEEPLEVRAANGETVFAAGEASARL</sequence>
<keyword evidence="5" id="KW-0408">Iron</keyword>
<evidence type="ECO:0000259" key="7">
    <source>
        <dbReference type="Pfam" id="PF01058"/>
    </source>
</evidence>
<keyword evidence="3" id="KW-0004">4Fe-4S</keyword>
<dbReference type="PANTHER" id="PTHR42989">
    <property type="entry name" value="HYDROGENASE-4 COMPONENT I"/>
    <property type="match status" value="1"/>
</dbReference>
<dbReference type="NCBIfam" id="NF005012">
    <property type="entry name" value="PRK06411.1"/>
    <property type="match status" value="1"/>
</dbReference>
<keyword evidence="9" id="KW-1185">Reference proteome</keyword>
<feature type="domain" description="NADH:ubiquinone oxidoreductase-like 20kDa subunit" evidence="7">
    <location>
        <begin position="29"/>
        <end position="137"/>
    </location>
</feature>
<accession>A0ABS4JTP3</accession>
<name>A0ABS4JTP3_9FIRM</name>
<dbReference type="InterPro" id="IPR006137">
    <property type="entry name" value="NADH_UbQ_OxRdtase-like_20kDa"/>
</dbReference>
<comment type="cofactor">
    <cofactor evidence="1">
        <name>[4Fe-4S] cluster</name>
        <dbReference type="ChEBI" id="CHEBI:49883"/>
    </cofactor>
</comment>
<evidence type="ECO:0000256" key="1">
    <source>
        <dbReference type="ARBA" id="ARBA00001966"/>
    </source>
</evidence>
<evidence type="ECO:0000256" key="3">
    <source>
        <dbReference type="ARBA" id="ARBA00022485"/>
    </source>
</evidence>
<evidence type="ECO:0000256" key="4">
    <source>
        <dbReference type="ARBA" id="ARBA00022723"/>
    </source>
</evidence>
<evidence type="ECO:0000256" key="5">
    <source>
        <dbReference type="ARBA" id="ARBA00023004"/>
    </source>
</evidence>
<dbReference type="Gene3D" id="3.40.50.12280">
    <property type="match status" value="1"/>
</dbReference>
<proteinExistence type="inferred from homology"/>